<dbReference type="PANTHER" id="PTHR43553:SF27">
    <property type="entry name" value="ENERGY-COUPLING FACTOR TRANSPORTER ATP-BINDING PROTEIN ECFA2"/>
    <property type="match status" value="1"/>
</dbReference>
<keyword evidence="7" id="KW-0472">Membrane</keyword>
<keyword evidence="6" id="KW-1278">Translocase</keyword>
<evidence type="ECO:0000256" key="1">
    <source>
        <dbReference type="ARBA" id="ARBA00004202"/>
    </source>
</evidence>
<keyword evidence="9" id="KW-0378">Hydrolase</keyword>
<protein>
    <submittedName>
        <fullName evidence="9">Energy-coupling factor transporter ATP-binding protein EcfA2</fullName>
        <ecNumber evidence="9">3.6.3.-</ecNumber>
    </submittedName>
</protein>
<dbReference type="InterPro" id="IPR003593">
    <property type="entry name" value="AAA+_ATPase"/>
</dbReference>
<dbReference type="PROSITE" id="PS50893">
    <property type="entry name" value="ABC_TRANSPORTER_2"/>
    <property type="match status" value="1"/>
</dbReference>
<keyword evidence="5 9" id="KW-0067">ATP-binding</keyword>
<evidence type="ECO:0000256" key="2">
    <source>
        <dbReference type="ARBA" id="ARBA00022448"/>
    </source>
</evidence>
<dbReference type="GO" id="GO:0042626">
    <property type="term" value="F:ATPase-coupled transmembrane transporter activity"/>
    <property type="evidence" value="ECO:0007669"/>
    <property type="project" value="TreeGrafter"/>
</dbReference>
<dbReference type="Proteomes" id="UP000255328">
    <property type="component" value="Unassembled WGS sequence"/>
</dbReference>
<keyword evidence="3" id="KW-1003">Cell membrane</keyword>
<feature type="domain" description="ABC transporter" evidence="8">
    <location>
        <begin position="3"/>
        <end position="236"/>
    </location>
</feature>
<dbReference type="SUPFAM" id="SSF52540">
    <property type="entry name" value="P-loop containing nucleoside triphosphate hydrolases"/>
    <property type="match status" value="1"/>
</dbReference>
<reference evidence="9 10" key="1">
    <citation type="submission" date="2018-06" db="EMBL/GenBank/DDBJ databases">
        <authorList>
            <consortium name="Pathogen Informatics"/>
            <person name="Doyle S."/>
        </authorList>
    </citation>
    <scope>NUCLEOTIDE SEQUENCE [LARGE SCALE GENOMIC DNA]</scope>
    <source>
        <strain evidence="9 10">NCTC10723</strain>
    </source>
</reference>
<keyword evidence="10" id="KW-1185">Reference proteome</keyword>
<evidence type="ECO:0000256" key="6">
    <source>
        <dbReference type="ARBA" id="ARBA00022967"/>
    </source>
</evidence>
<dbReference type="EMBL" id="UGGU01000003">
    <property type="protein sequence ID" value="STO31214.1"/>
    <property type="molecule type" value="Genomic_DNA"/>
</dbReference>
<evidence type="ECO:0000256" key="4">
    <source>
        <dbReference type="ARBA" id="ARBA00022741"/>
    </source>
</evidence>
<dbReference type="RefSeq" id="WP_115269311.1">
    <property type="nucleotide sequence ID" value="NZ_UGGU01000003.1"/>
</dbReference>
<evidence type="ECO:0000256" key="3">
    <source>
        <dbReference type="ARBA" id="ARBA00022475"/>
    </source>
</evidence>
<evidence type="ECO:0000256" key="7">
    <source>
        <dbReference type="ARBA" id="ARBA00023136"/>
    </source>
</evidence>
<dbReference type="EC" id="3.6.3.-" evidence="9"/>
<dbReference type="CDD" id="cd03225">
    <property type="entry name" value="ABC_cobalt_CbiO_domain1"/>
    <property type="match status" value="1"/>
</dbReference>
<dbReference type="GO" id="GO:0016887">
    <property type="term" value="F:ATP hydrolysis activity"/>
    <property type="evidence" value="ECO:0007669"/>
    <property type="project" value="InterPro"/>
</dbReference>
<organism evidence="9 10">
    <name type="scientific">Fusobacterium necrogenes</name>
    <dbReference type="NCBI Taxonomy" id="858"/>
    <lineage>
        <taxon>Bacteria</taxon>
        <taxon>Fusobacteriati</taxon>
        <taxon>Fusobacteriota</taxon>
        <taxon>Fusobacteriia</taxon>
        <taxon>Fusobacteriales</taxon>
        <taxon>Fusobacteriaceae</taxon>
        <taxon>Fusobacterium</taxon>
    </lineage>
</organism>
<keyword evidence="2" id="KW-0813">Transport</keyword>
<dbReference type="OrthoDB" id="9784332at2"/>
<dbReference type="GO" id="GO:0005524">
    <property type="term" value="F:ATP binding"/>
    <property type="evidence" value="ECO:0007669"/>
    <property type="project" value="UniProtKB-KW"/>
</dbReference>
<dbReference type="Pfam" id="PF00005">
    <property type="entry name" value="ABC_tran"/>
    <property type="match status" value="1"/>
</dbReference>
<name>A0A377GX69_9FUSO</name>
<dbReference type="InterPro" id="IPR027417">
    <property type="entry name" value="P-loop_NTPase"/>
</dbReference>
<dbReference type="SMART" id="SM00382">
    <property type="entry name" value="AAA"/>
    <property type="match status" value="1"/>
</dbReference>
<evidence type="ECO:0000313" key="9">
    <source>
        <dbReference type="EMBL" id="STO31214.1"/>
    </source>
</evidence>
<dbReference type="AlphaFoldDB" id="A0A377GX69"/>
<comment type="subcellular location">
    <subcellularLocation>
        <location evidence="1">Cell membrane</location>
        <topology evidence="1">Peripheral membrane protein</topology>
    </subcellularLocation>
</comment>
<evidence type="ECO:0000259" key="8">
    <source>
        <dbReference type="PROSITE" id="PS50893"/>
    </source>
</evidence>
<dbReference type="InterPro" id="IPR050095">
    <property type="entry name" value="ECF_ABC_transporter_ATP-bd"/>
</dbReference>
<keyword evidence="4" id="KW-0547">Nucleotide-binding</keyword>
<dbReference type="InterPro" id="IPR015856">
    <property type="entry name" value="ABC_transpr_CbiO/EcfA_su"/>
</dbReference>
<dbReference type="PANTHER" id="PTHR43553">
    <property type="entry name" value="HEAVY METAL TRANSPORTER"/>
    <property type="match status" value="1"/>
</dbReference>
<proteinExistence type="predicted"/>
<accession>A0A377GX69</accession>
<evidence type="ECO:0000256" key="5">
    <source>
        <dbReference type="ARBA" id="ARBA00022840"/>
    </source>
</evidence>
<dbReference type="GO" id="GO:0043190">
    <property type="term" value="C:ATP-binding cassette (ABC) transporter complex"/>
    <property type="evidence" value="ECO:0007669"/>
    <property type="project" value="TreeGrafter"/>
</dbReference>
<sequence length="261" mass="30107">MEIKLEKVGAGFTNEYLKDIELYFSNNEWCFFIGETGSGKSTLLQTVAYLTKIFSGKLTFNGKELKDKSTLREFRDKVGVMFQYTEKQFFCNSVKEEITYTLKRKKVSDEEIEKKLEKVLELLSFPREILSNSPFEISGGQKRFTALASILINEPKILILDEPTAGLDIENKRIFYSVLERLKKFGTMIIQSSHTLEDVLKYGERVIKLEKGRVIKDGNPKKILLEERSESTDIFRILSEKGMDLSEMNSIEELCEVMLSE</sequence>
<dbReference type="Gene3D" id="3.40.50.300">
    <property type="entry name" value="P-loop containing nucleotide triphosphate hydrolases"/>
    <property type="match status" value="1"/>
</dbReference>
<gene>
    <name evidence="9" type="primary">ecfA2</name>
    <name evidence="9" type="ORF">NCTC10723_00659</name>
</gene>
<evidence type="ECO:0000313" key="10">
    <source>
        <dbReference type="Proteomes" id="UP000255328"/>
    </source>
</evidence>
<dbReference type="InterPro" id="IPR003439">
    <property type="entry name" value="ABC_transporter-like_ATP-bd"/>
</dbReference>